<evidence type="ECO:0000259" key="2">
    <source>
        <dbReference type="Pfam" id="PF00188"/>
    </source>
</evidence>
<name>A0A7S4W8U8_9DINO</name>
<dbReference type="PANTHER" id="PTHR31157">
    <property type="entry name" value="SCP DOMAIN-CONTAINING PROTEIN"/>
    <property type="match status" value="1"/>
</dbReference>
<feature type="transmembrane region" description="Helical" evidence="1">
    <location>
        <begin position="138"/>
        <end position="171"/>
    </location>
</feature>
<keyword evidence="1" id="KW-0812">Transmembrane</keyword>
<dbReference type="SUPFAM" id="SSF55797">
    <property type="entry name" value="PR-1-like"/>
    <property type="match status" value="1"/>
</dbReference>
<dbReference type="EMBL" id="HBNR01084152">
    <property type="protein sequence ID" value="CAE4661698.1"/>
    <property type="molecule type" value="Transcribed_RNA"/>
</dbReference>
<dbReference type="AlphaFoldDB" id="A0A7S4W8U8"/>
<dbReference type="CDD" id="cd05379">
    <property type="entry name" value="CAP_bacterial"/>
    <property type="match status" value="1"/>
</dbReference>
<reference evidence="3" key="1">
    <citation type="submission" date="2021-01" db="EMBL/GenBank/DDBJ databases">
        <authorList>
            <person name="Corre E."/>
            <person name="Pelletier E."/>
            <person name="Niang G."/>
            <person name="Scheremetjew M."/>
            <person name="Finn R."/>
            <person name="Kale V."/>
            <person name="Holt S."/>
            <person name="Cochrane G."/>
            <person name="Meng A."/>
            <person name="Brown T."/>
            <person name="Cohen L."/>
        </authorList>
    </citation>
    <scope>NUCLEOTIDE SEQUENCE</scope>
    <source>
        <strain evidence="3">CCMP3105</strain>
    </source>
</reference>
<evidence type="ECO:0000256" key="1">
    <source>
        <dbReference type="SAM" id="Phobius"/>
    </source>
</evidence>
<sequence>MADVAAALPAAAGETPRGPDDLQGISLEAFRLTNAYRCSLGLRPCRWHGGLARIALERASRMASGAASFSHAGLAAHSSQLPIVHCGVAENLCHCWSEDVARYAVEGWIGSPDHERNLRGRFGLCGVGTACSPQGTFYLVQLFAAAPTVLAAVLAAIAASAVLAALAALAMQ</sequence>
<organism evidence="3">
    <name type="scientific">Alexandrium monilatum</name>
    <dbReference type="NCBI Taxonomy" id="311494"/>
    <lineage>
        <taxon>Eukaryota</taxon>
        <taxon>Sar</taxon>
        <taxon>Alveolata</taxon>
        <taxon>Dinophyceae</taxon>
        <taxon>Gonyaulacales</taxon>
        <taxon>Pyrocystaceae</taxon>
        <taxon>Alexandrium</taxon>
    </lineage>
</organism>
<gene>
    <name evidence="3" type="ORF">AMON00008_LOCUS60257</name>
</gene>
<feature type="domain" description="SCP" evidence="2">
    <location>
        <begin position="31"/>
        <end position="143"/>
    </location>
</feature>
<keyword evidence="1" id="KW-0472">Membrane</keyword>
<dbReference type="PANTHER" id="PTHR31157:SF30">
    <property type="entry name" value="SCP DOMAIN-CONTAINING PROTEIN"/>
    <property type="match status" value="1"/>
</dbReference>
<dbReference type="Gene3D" id="3.40.33.10">
    <property type="entry name" value="CAP"/>
    <property type="match status" value="1"/>
</dbReference>
<dbReference type="Pfam" id="PF00188">
    <property type="entry name" value="CAP"/>
    <property type="match status" value="1"/>
</dbReference>
<proteinExistence type="predicted"/>
<dbReference type="InterPro" id="IPR035940">
    <property type="entry name" value="CAP_sf"/>
</dbReference>
<dbReference type="InterPro" id="IPR014044">
    <property type="entry name" value="CAP_dom"/>
</dbReference>
<accession>A0A7S4W8U8</accession>
<protein>
    <recommendedName>
        <fullName evidence="2">SCP domain-containing protein</fullName>
    </recommendedName>
</protein>
<evidence type="ECO:0000313" key="3">
    <source>
        <dbReference type="EMBL" id="CAE4661698.1"/>
    </source>
</evidence>
<keyword evidence="1" id="KW-1133">Transmembrane helix</keyword>